<dbReference type="Proteomes" id="UP001352263">
    <property type="component" value="Unassembled WGS sequence"/>
</dbReference>
<organism evidence="1 2">
    <name type="scientific">Noviherbaspirillum album</name>
    <dbReference type="NCBI Taxonomy" id="3080276"/>
    <lineage>
        <taxon>Bacteria</taxon>
        <taxon>Pseudomonadati</taxon>
        <taxon>Pseudomonadota</taxon>
        <taxon>Betaproteobacteria</taxon>
        <taxon>Burkholderiales</taxon>
        <taxon>Oxalobacteraceae</taxon>
        <taxon>Noviherbaspirillum</taxon>
    </lineage>
</organism>
<evidence type="ECO:0000313" key="2">
    <source>
        <dbReference type="Proteomes" id="UP001352263"/>
    </source>
</evidence>
<reference evidence="1 2" key="1">
    <citation type="submission" date="2023-10" db="EMBL/GenBank/DDBJ databases">
        <title>Noviherbaspirillum sp. CPCC 100848 genome assembly.</title>
        <authorList>
            <person name="Li X.Y."/>
            <person name="Fang X.M."/>
        </authorList>
    </citation>
    <scope>NUCLEOTIDE SEQUENCE [LARGE SCALE GENOMIC DNA]</scope>
    <source>
        <strain evidence="1 2">CPCC 100848</strain>
    </source>
</reference>
<name>A0ABU6J407_9BURK</name>
<keyword evidence="2" id="KW-1185">Reference proteome</keyword>
<dbReference type="EMBL" id="JAWIIV010000002">
    <property type="protein sequence ID" value="MEC4718258.1"/>
    <property type="molecule type" value="Genomic_DNA"/>
</dbReference>
<proteinExistence type="predicted"/>
<comment type="caution">
    <text evidence="1">The sequence shown here is derived from an EMBL/GenBank/DDBJ whole genome shotgun (WGS) entry which is preliminary data.</text>
</comment>
<gene>
    <name evidence="1" type="ORF">RY831_03800</name>
</gene>
<protein>
    <submittedName>
        <fullName evidence="1">Uncharacterized protein</fullName>
    </submittedName>
</protein>
<evidence type="ECO:0000313" key="1">
    <source>
        <dbReference type="EMBL" id="MEC4718258.1"/>
    </source>
</evidence>
<dbReference type="RefSeq" id="WP_326505009.1">
    <property type="nucleotide sequence ID" value="NZ_JAWIIV010000002.1"/>
</dbReference>
<sequence>MTEDQKKKCHAIIHPHAVAAAAGNAIPVPGLGIATDMVAMTTMTMSLCSVFGGSLTEEAAKALAIATFKNTMLKQPIKTIAKELSKFIPGLGQVVAPSISVVMLEAAGWSIANELESKFSRKVA</sequence>
<accession>A0ABU6J407</accession>